<feature type="compositionally biased region" description="Low complexity" evidence="1">
    <location>
        <begin position="15"/>
        <end position="41"/>
    </location>
</feature>
<comment type="caution">
    <text evidence="3">The sequence shown here is derived from an EMBL/GenBank/DDBJ whole genome shotgun (WGS) entry which is preliminary data.</text>
</comment>
<feature type="transmembrane region" description="Helical" evidence="2">
    <location>
        <begin position="236"/>
        <end position="257"/>
    </location>
</feature>
<feature type="transmembrane region" description="Helical" evidence="2">
    <location>
        <begin position="190"/>
        <end position="208"/>
    </location>
</feature>
<feature type="transmembrane region" description="Helical" evidence="2">
    <location>
        <begin position="470"/>
        <end position="492"/>
    </location>
</feature>
<accession>A0A917ZUG3</accession>
<reference evidence="3" key="2">
    <citation type="submission" date="2020-09" db="EMBL/GenBank/DDBJ databases">
        <authorList>
            <person name="Sun Q."/>
            <person name="Zhou Y."/>
        </authorList>
    </citation>
    <scope>NUCLEOTIDE SEQUENCE</scope>
    <source>
        <strain evidence="3">CGMCC 4.7201</strain>
    </source>
</reference>
<feature type="transmembrane region" description="Helical" evidence="2">
    <location>
        <begin position="146"/>
        <end position="169"/>
    </location>
</feature>
<dbReference type="Proteomes" id="UP000641932">
    <property type="component" value="Unassembled WGS sequence"/>
</dbReference>
<evidence type="ECO:0000256" key="1">
    <source>
        <dbReference type="SAM" id="MobiDB-lite"/>
    </source>
</evidence>
<keyword evidence="2" id="KW-1133">Transmembrane helix</keyword>
<proteinExistence type="predicted"/>
<evidence type="ECO:0000313" key="4">
    <source>
        <dbReference type="Proteomes" id="UP000641932"/>
    </source>
</evidence>
<feature type="transmembrane region" description="Helical" evidence="2">
    <location>
        <begin position="277"/>
        <end position="303"/>
    </location>
</feature>
<feature type="transmembrane region" description="Helical" evidence="2">
    <location>
        <begin position="407"/>
        <end position="429"/>
    </location>
</feature>
<evidence type="ECO:0000313" key="3">
    <source>
        <dbReference type="EMBL" id="GGO90782.1"/>
    </source>
</evidence>
<feature type="transmembrane region" description="Helical" evidence="2">
    <location>
        <begin position="81"/>
        <end position="103"/>
    </location>
</feature>
<dbReference type="AlphaFoldDB" id="A0A917ZUG3"/>
<reference evidence="3" key="1">
    <citation type="journal article" date="2014" name="Int. J. Syst. Evol. Microbiol.">
        <title>Complete genome sequence of Corynebacterium casei LMG S-19264T (=DSM 44701T), isolated from a smear-ripened cheese.</title>
        <authorList>
            <consortium name="US DOE Joint Genome Institute (JGI-PGF)"/>
            <person name="Walter F."/>
            <person name="Albersmeier A."/>
            <person name="Kalinowski J."/>
            <person name="Ruckert C."/>
        </authorList>
    </citation>
    <scope>NUCLEOTIDE SEQUENCE</scope>
    <source>
        <strain evidence="3">CGMCC 4.7201</strain>
    </source>
</reference>
<dbReference type="InterPro" id="IPR047724">
    <property type="entry name" value="Streptophobe"/>
</dbReference>
<gene>
    <name evidence="3" type="ORF">GCM10012280_37100</name>
</gene>
<evidence type="ECO:0000256" key="2">
    <source>
        <dbReference type="SAM" id="Phobius"/>
    </source>
</evidence>
<name>A0A917ZUG3_9ACTN</name>
<sequence length="511" mass="52082">MCIRVITEGDAGPVAGDAGPVAGDAGPVAGQGPAGPVRPAARSGWRCPGGRAPRALRTLSEMTHLAIEHRENDKIGALYDWLHALAVVVAGLIAMAVVAALGMWLAGASNFSEGAFLHVLAAAVVMAVGGSMRLQGNAGFIARTDAGIAVVPLSVSLAGALVIAVAFLLPLRHRAVAGTGELLGRVARTVILWLGALALLAMAARHTFTVSLEDSTVSDIGEAFGATPTVGFHADYGPTLGFGLLWLLVVLTVALAASRRAPLPSRLLSYQESVRPVAFATVMVLLAYVAVGAVVGVVVALTQGHTRDTFAVIFLGLPNLVWLAFGLGLDATWDGHVNGGIGLPMPEVLAAVLRTPARENVTLGLSSLSHYDGRVWLLPVASAVMLLLAGFVAAVRSPVTMPPWRHAVHLGLGVAAAVLVIGLVTRISAHYGLSLLGVDSGRLSDIADLLGAGGGGGGAAEGAVVLRPNLAVGVPLGALWGLIAGFLGSLLATPVRRRGEVVDAEPPRATV</sequence>
<protein>
    <recommendedName>
        <fullName evidence="5">Integral membrane protein</fullName>
    </recommendedName>
</protein>
<dbReference type="NCBIfam" id="NF038391">
    <property type="entry name" value="streptophobe"/>
    <property type="match status" value="1"/>
</dbReference>
<keyword evidence="2" id="KW-0472">Membrane</keyword>
<dbReference type="EMBL" id="BMMS01000015">
    <property type="protein sequence ID" value="GGO90782.1"/>
    <property type="molecule type" value="Genomic_DNA"/>
</dbReference>
<feature type="transmembrane region" description="Helical" evidence="2">
    <location>
        <begin position="115"/>
        <end position="134"/>
    </location>
</feature>
<feature type="transmembrane region" description="Helical" evidence="2">
    <location>
        <begin position="309"/>
        <end position="329"/>
    </location>
</feature>
<organism evidence="3 4">
    <name type="scientific">Wenjunlia tyrosinilytica</name>
    <dbReference type="NCBI Taxonomy" id="1544741"/>
    <lineage>
        <taxon>Bacteria</taxon>
        <taxon>Bacillati</taxon>
        <taxon>Actinomycetota</taxon>
        <taxon>Actinomycetes</taxon>
        <taxon>Kitasatosporales</taxon>
        <taxon>Streptomycetaceae</taxon>
        <taxon>Wenjunlia</taxon>
    </lineage>
</organism>
<feature type="region of interest" description="Disordered" evidence="1">
    <location>
        <begin position="15"/>
        <end position="44"/>
    </location>
</feature>
<feature type="transmembrane region" description="Helical" evidence="2">
    <location>
        <begin position="375"/>
        <end position="395"/>
    </location>
</feature>
<keyword evidence="2" id="KW-0812">Transmembrane</keyword>
<evidence type="ECO:0008006" key="5">
    <source>
        <dbReference type="Google" id="ProtNLM"/>
    </source>
</evidence>
<keyword evidence="4" id="KW-1185">Reference proteome</keyword>